<organism evidence="2 3">
    <name type="scientific">Cellulomonas fimi (strain ATCC 484 / DSM 20113 / JCM 1341 / CCUG 24087 / LMG 16345 / NBRC 15513 / NCIMB 8980 / NCTC 7547 / NRS-133)</name>
    <dbReference type="NCBI Taxonomy" id="590998"/>
    <lineage>
        <taxon>Bacteria</taxon>
        <taxon>Bacillati</taxon>
        <taxon>Actinomycetota</taxon>
        <taxon>Actinomycetes</taxon>
        <taxon>Micrococcales</taxon>
        <taxon>Cellulomonadaceae</taxon>
        <taxon>Cellulomonas</taxon>
    </lineage>
</organism>
<dbReference type="SUPFAM" id="SSF109854">
    <property type="entry name" value="DinB/YfiT-like putative metalloenzymes"/>
    <property type="match status" value="1"/>
</dbReference>
<dbReference type="AlphaFoldDB" id="F4GYJ6"/>
<name>F4GYJ6_CELFA</name>
<dbReference type="GO" id="GO:0016853">
    <property type="term" value="F:isomerase activity"/>
    <property type="evidence" value="ECO:0007669"/>
    <property type="project" value="UniProtKB-KW"/>
</dbReference>
<dbReference type="STRING" id="590998.Celf_2994"/>
<accession>F4GYJ6</accession>
<keyword evidence="2" id="KW-0670">Pyruvate</keyword>
<dbReference type="eggNOG" id="ENOG5031RF6">
    <property type="taxonomic scope" value="Bacteria"/>
</dbReference>
<dbReference type="EMBL" id="CP002666">
    <property type="protein sequence ID" value="AEE47113.1"/>
    <property type="molecule type" value="Genomic_DNA"/>
</dbReference>
<evidence type="ECO:0000259" key="1">
    <source>
        <dbReference type="Pfam" id="PF11716"/>
    </source>
</evidence>
<dbReference type="Gene3D" id="1.20.120.450">
    <property type="entry name" value="dinb family like domain"/>
    <property type="match status" value="1"/>
</dbReference>
<dbReference type="Pfam" id="PF11716">
    <property type="entry name" value="MDMPI_N"/>
    <property type="match status" value="1"/>
</dbReference>
<gene>
    <name evidence="2" type="ordered locus">Celf_2994</name>
</gene>
<keyword evidence="2" id="KW-0413">Isomerase</keyword>
<dbReference type="InterPro" id="IPR024344">
    <property type="entry name" value="MDMPI_metal-binding"/>
</dbReference>
<evidence type="ECO:0000313" key="3">
    <source>
        <dbReference type="Proteomes" id="UP000008460"/>
    </source>
</evidence>
<dbReference type="RefSeq" id="WP_013772139.1">
    <property type="nucleotide sequence ID" value="NC_015514.1"/>
</dbReference>
<dbReference type="Proteomes" id="UP000008460">
    <property type="component" value="Chromosome"/>
</dbReference>
<reference evidence="2 3" key="1">
    <citation type="submission" date="2011-04" db="EMBL/GenBank/DDBJ databases">
        <title>Complete sequence of Cellulomonas fimi ATCC 484.</title>
        <authorList>
            <consortium name="US DOE Joint Genome Institute"/>
            <person name="Lucas S."/>
            <person name="Han J."/>
            <person name="Lapidus A."/>
            <person name="Cheng J.-F."/>
            <person name="Goodwin L."/>
            <person name="Pitluck S."/>
            <person name="Peters L."/>
            <person name="Chertkov O."/>
            <person name="Detter J.C."/>
            <person name="Han C."/>
            <person name="Tapia R."/>
            <person name="Land M."/>
            <person name="Hauser L."/>
            <person name="Kyrpides N."/>
            <person name="Ivanova N."/>
            <person name="Ovchinnikova G."/>
            <person name="Pagani I."/>
            <person name="Mead D."/>
            <person name="Brumm P."/>
            <person name="Woyke T."/>
        </authorList>
    </citation>
    <scope>NUCLEOTIDE SEQUENCE [LARGE SCALE GENOMIC DNA]</scope>
    <source>
        <strain evidence="3">ATCC 484 / DSM 20113 / JCM 1341 / NBRC 15513 / NCIMB 8980 / NCTC 7547</strain>
    </source>
</reference>
<dbReference type="GO" id="GO:0046872">
    <property type="term" value="F:metal ion binding"/>
    <property type="evidence" value="ECO:0007669"/>
    <property type="project" value="InterPro"/>
</dbReference>
<feature type="domain" description="Mycothiol-dependent maleylpyruvate isomerase metal-binding" evidence="1">
    <location>
        <begin position="21"/>
        <end position="141"/>
    </location>
</feature>
<proteinExistence type="predicted"/>
<sequence>MPARTDRTDDPTIRADLLLARRAQAYYARQLRGVPDAALDEASAVPGWTRRRLVAHVALDARSMTRRTEWAVAGHYEPLWSSSAERDEVESFTATLPPQALRNLAQHAAIHLDVEWRDLPADAWEIAFNDLDGARTSFRASVPARAQLLWRAALALGHGGRIDDVPAQYRAVAAG</sequence>
<dbReference type="InterPro" id="IPR034660">
    <property type="entry name" value="DinB/YfiT-like"/>
</dbReference>
<dbReference type="KEGG" id="cfi:Celf_2994"/>
<dbReference type="HOGENOM" id="CLU_1516797_0_0_11"/>
<keyword evidence="3" id="KW-1185">Reference proteome</keyword>
<protein>
    <submittedName>
        <fullName evidence="2">Mycothiol-dependent maleylpyruvate isomerase</fullName>
    </submittedName>
</protein>
<evidence type="ECO:0000313" key="2">
    <source>
        <dbReference type="EMBL" id="AEE47113.1"/>
    </source>
</evidence>